<evidence type="ECO:0000256" key="4">
    <source>
        <dbReference type="ARBA" id="ARBA00022475"/>
    </source>
</evidence>
<dbReference type="InterPro" id="IPR006702">
    <property type="entry name" value="CASP_dom"/>
</dbReference>
<keyword evidence="7 8" id="KW-0472">Membrane</keyword>
<dbReference type="PANTHER" id="PTHR33573:SF40">
    <property type="entry name" value="CASP-LIKE PROTEIN 4D2"/>
    <property type="match status" value="1"/>
</dbReference>
<keyword evidence="4 8" id="KW-1003">Cell membrane</keyword>
<sequence length="174" mass="19246">MLSFKTTRIISLILRILSAIALFTSIVILGINNIDLIPYKNGKPAGKPYTAHFYDIVGFRYIFATAFIGTAYSIGQGVCTIIHLAKGKEVGHVTFDFYAEEVMSNFLASGAVAGFITAAQYLKMWDEINSLIDHRFINMTYIASGLVIFAFLSSFVISIFSSYALGRNDDDELL</sequence>
<name>A0A2P6SKB8_ROSCH</name>
<dbReference type="OrthoDB" id="685197at2759"/>
<reference evidence="10 11" key="1">
    <citation type="journal article" date="2018" name="Nat. Genet.">
        <title>The Rosa genome provides new insights in the design of modern roses.</title>
        <authorList>
            <person name="Bendahmane M."/>
        </authorList>
    </citation>
    <scope>NUCLEOTIDE SEQUENCE [LARGE SCALE GENOMIC DNA]</scope>
    <source>
        <strain evidence="11">cv. Old Blush</strain>
    </source>
</reference>
<protein>
    <recommendedName>
        <fullName evidence="8">CASP-like protein</fullName>
    </recommendedName>
</protein>
<evidence type="ECO:0000259" key="9">
    <source>
        <dbReference type="Pfam" id="PF04535"/>
    </source>
</evidence>
<accession>A0A2P6SKB8</accession>
<comment type="subcellular location">
    <subcellularLocation>
        <location evidence="1 8">Cell membrane</location>
        <topology evidence="1 8">Multi-pass membrane protein</topology>
    </subcellularLocation>
</comment>
<dbReference type="Pfam" id="PF04535">
    <property type="entry name" value="CASP_dom"/>
    <property type="match status" value="1"/>
</dbReference>
<dbReference type="AlphaFoldDB" id="A0A2P6SKB8"/>
<proteinExistence type="inferred from homology"/>
<feature type="transmembrane region" description="Helical" evidence="8">
    <location>
        <begin position="142"/>
        <end position="165"/>
    </location>
</feature>
<evidence type="ECO:0000256" key="3">
    <source>
        <dbReference type="ARBA" id="ARBA00011489"/>
    </source>
</evidence>
<comment type="subunit">
    <text evidence="3 8">Homodimer and heterodimers.</text>
</comment>
<evidence type="ECO:0000256" key="8">
    <source>
        <dbReference type="RuleBase" id="RU361233"/>
    </source>
</evidence>
<evidence type="ECO:0000256" key="5">
    <source>
        <dbReference type="ARBA" id="ARBA00022692"/>
    </source>
</evidence>
<evidence type="ECO:0000313" key="10">
    <source>
        <dbReference type="EMBL" id="PRQ59113.1"/>
    </source>
</evidence>
<evidence type="ECO:0000256" key="1">
    <source>
        <dbReference type="ARBA" id="ARBA00004651"/>
    </source>
</evidence>
<feature type="transmembrane region" description="Helical" evidence="8">
    <location>
        <begin position="106"/>
        <end position="122"/>
    </location>
</feature>
<dbReference type="GO" id="GO:0005886">
    <property type="term" value="C:plasma membrane"/>
    <property type="evidence" value="ECO:0007669"/>
    <property type="project" value="UniProtKB-SubCell"/>
</dbReference>
<evidence type="ECO:0000256" key="7">
    <source>
        <dbReference type="ARBA" id="ARBA00023136"/>
    </source>
</evidence>
<evidence type="ECO:0000256" key="2">
    <source>
        <dbReference type="ARBA" id="ARBA00007651"/>
    </source>
</evidence>
<dbReference type="Gramene" id="PRQ59113">
    <property type="protein sequence ID" value="PRQ59113"/>
    <property type="gene ID" value="RchiOBHm_Chr1g0366601"/>
</dbReference>
<dbReference type="PANTHER" id="PTHR33573">
    <property type="entry name" value="CASP-LIKE PROTEIN 4A4"/>
    <property type="match status" value="1"/>
</dbReference>
<keyword evidence="11" id="KW-1185">Reference proteome</keyword>
<organism evidence="10 11">
    <name type="scientific">Rosa chinensis</name>
    <name type="common">China rose</name>
    <dbReference type="NCBI Taxonomy" id="74649"/>
    <lineage>
        <taxon>Eukaryota</taxon>
        <taxon>Viridiplantae</taxon>
        <taxon>Streptophyta</taxon>
        <taxon>Embryophyta</taxon>
        <taxon>Tracheophyta</taxon>
        <taxon>Spermatophyta</taxon>
        <taxon>Magnoliopsida</taxon>
        <taxon>eudicotyledons</taxon>
        <taxon>Gunneridae</taxon>
        <taxon>Pentapetalae</taxon>
        <taxon>rosids</taxon>
        <taxon>fabids</taxon>
        <taxon>Rosales</taxon>
        <taxon>Rosaceae</taxon>
        <taxon>Rosoideae</taxon>
        <taxon>Rosoideae incertae sedis</taxon>
        <taxon>Rosa</taxon>
    </lineage>
</organism>
<gene>
    <name evidence="10" type="ORF">RchiOBHm_Chr1g0366601</name>
</gene>
<dbReference type="Proteomes" id="UP000238479">
    <property type="component" value="Chromosome 1"/>
</dbReference>
<keyword evidence="6 8" id="KW-1133">Transmembrane helix</keyword>
<evidence type="ECO:0000256" key="6">
    <source>
        <dbReference type="ARBA" id="ARBA00022989"/>
    </source>
</evidence>
<feature type="transmembrane region" description="Helical" evidence="8">
    <location>
        <begin position="61"/>
        <end position="85"/>
    </location>
</feature>
<dbReference type="EMBL" id="PDCK01000039">
    <property type="protein sequence ID" value="PRQ59113.1"/>
    <property type="molecule type" value="Genomic_DNA"/>
</dbReference>
<feature type="transmembrane region" description="Helical" evidence="8">
    <location>
        <begin position="12"/>
        <end position="31"/>
    </location>
</feature>
<comment type="similarity">
    <text evidence="2 8">Belongs to the Casparian strip membrane proteins (CASP) family.</text>
</comment>
<feature type="domain" description="Casparian strip membrane protein" evidence="9">
    <location>
        <begin position="7"/>
        <end position="152"/>
    </location>
</feature>
<keyword evidence="5 8" id="KW-0812">Transmembrane</keyword>
<comment type="caution">
    <text evidence="10">The sequence shown here is derived from an EMBL/GenBank/DDBJ whole genome shotgun (WGS) entry which is preliminary data.</text>
</comment>
<evidence type="ECO:0000313" key="11">
    <source>
        <dbReference type="Proteomes" id="UP000238479"/>
    </source>
</evidence>